<dbReference type="EMBL" id="CAJEWN010000154">
    <property type="protein sequence ID" value="CAD2169529.1"/>
    <property type="molecule type" value="Genomic_DNA"/>
</dbReference>
<gene>
    <name evidence="1" type="ORF">MENT_LOCUS20865</name>
</gene>
<dbReference type="Proteomes" id="UP000580250">
    <property type="component" value="Unassembled WGS sequence"/>
</dbReference>
<dbReference type="OrthoDB" id="5821500at2759"/>
<sequence>MVTRLSYLSSTILKYSTTNYSSLFRTFCSTKTTSENARKMEVFSLEPMSTTQKAYLRELFELAYKQEETQLLEVNFHTKKYLGPNELEIYIDKKRMKEVPKLYSILGGVASDSRYVSPPGKPKGAEARLFSNQNSPVYEGVARKLGYKPLKGFQHP</sequence>
<dbReference type="AlphaFoldDB" id="A0A6V7V5H2"/>
<name>A0A6V7V5H2_MELEN</name>
<evidence type="ECO:0000313" key="1">
    <source>
        <dbReference type="EMBL" id="CAD2169529.1"/>
    </source>
</evidence>
<comment type="caution">
    <text evidence="1">The sequence shown here is derived from an EMBL/GenBank/DDBJ whole genome shotgun (WGS) entry which is preliminary data.</text>
</comment>
<organism evidence="1 2">
    <name type="scientific">Meloidogyne enterolobii</name>
    <name type="common">Root-knot nematode worm</name>
    <name type="synonym">Meloidogyne mayaguensis</name>
    <dbReference type="NCBI Taxonomy" id="390850"/>
    <lineage>
        <taxon>Eukaryota</taxon>
        <taxon>Metazoa</taxon>
        <taxon>Ecdysozoa</taxon>
        <taxon>Nematoda</taxon>
        <taxon>Chromadorea</taxon>
        <taxon>Rhabditida</taxon>
        <taxon>Tylenchina</taxon>
        <taxon>Tylenchomorpha</taxon>
        <taxon>Tylenchoidea</taxon>
        <taxon>Meloidogynidae</taxon>
        <taxon>Meloidogyninae</taxon>
        <taxon>Meloidogyne</taxon>
    </lineage>
</organism>
<protein>
    <submittedName>
        <fullName evidence="1">Uncharacterized protein</fullName>
    </submittedName>
</protein>
<accession>A0A6V7V5H2</accession>
<proteinExistence type="predicted"/>
<reference evidence="1 2" key="1">
    <citation type="submission" date="2020-08" db="EMBL/GenBank/DDBJ databases">
        <authorList>
            <person name="Koutsovoulos G."/>
            <person name="Danchin GJ E."/>
        </authorList>
    </citation>
    <scope>NUCLEOTIDE SEQUENCE [LARGE SCALE GENOMIC DNA]</scope>
</reference>
<evidence type="ECO:0000313" key="2">
    <source>
        <dbReference type="Proteomes" id="UP000580250"/>
    </source>
</evidence>